<evidence type="ECO:0000313" key="2">
    <source>
        <dbReference type="Proteomes" id="UP000198994"/>
    </source>
</evidence>
<gene>
    <name evidence="1" type="ORF">SAMN04488105_111104</name>
</gene>
<protein>
    <submittedName>
        <fullName evidence="1">Uncharacterized protein</fullName>
    </submittedName>
</protein>
<organism evidence="1 2">
    <name type="scientific">Salipiger thiooxidans</name>
    <dbReference type="NCBI Taxonomy" id="282683"/>
    <lineage>
        <taxon>Bacteria</taxon>
        <taxon>Pseudomonadati</taxon>
        <taxon>Pseudomonadota</taxon>
        <taxon>Alphaproteobacteria</taxon>
        <taxon>Rhodobacterales</taxon>
        <taxon>Roseobacteraceae</taxon>
        <taxon>Salipiger</taxon>
    </lineage>
</organism>
<dbReference type="PANTHER" id="PTHR35563:SF2">
    <property type="entry name" value="BARREL METAL-DEPENDENT HYDROLASE, PUTATIVE (AFU_ORTHOLOGUE AFUA_1G16240)-RELATED"/>
    <property type="match status" value="1"/>
</dbReference>
<name>A0A1G7HQB5_9RHOB</name>
<evidence type="ECO:0000313" key="1">
    <source>
        <dbReference type="EMBL" id="SDF02611.1"/>
    </source>
</evidence>
<dbReference type="AlphaFoldDB" id="A0A1G7HQB5"/>
<dbReference type="PANTHER" id="PTHR35563">
    <property type="entry name" value="BARREL METAL-DEPENDENT HYDROLASE, PUTATIVE (AFU_ORTHOLOGUE AFUA_1G16240)-RELATED"/>
    <property type="match status" value="1"/>
</dbReference>
<dbReference type="RefSeq" id="WP_165617142.1">
    <property type="nucleotide sequence ID" value="NZ_FNAV01000011.1"/>
</dbReference>
<sequence length="138" mass="14697">MQLDGSEGAAELDRLHGLGVRGVRINLHRTSANDIAAATARIDTTAATCAVRSWYVYLFAAPSVIAQLQETIAGLAVPMVPDHVVLLSLEDRGRADEGAMLSLFEGGIAWGKLSAPSVTSPAIIRAKMSFSLQRFHPL</sequence>
<keyword evidence="2" id="KW-1185">Reference proteome</keyword>
<accession>A0A1G7HQB5</accession>
<dbReference type="STRING" id="282683.SAMN04488105_111104"/>
<dbReference type="EMBL" id="FNAV01000011">
    <property type="protein sequence ID" value="SDF02611.1"/>
    <property type="molecule type" value="Genomic_DNA"/>
</dbReference>
<proteinExistence type="predicted"/>
<dbReference type="Gene3D" id="3.20.20.140">
    <property type="entry name" value="Metal-dependent hydrolases"/>
    <property type="match status" value="1"/>
</dbReference>
<dbReference type="Proteomes" id="UP000198994">
    <property type="component" value="Unassembled WGS sequence"/>
</dbReference>
<dbReference type="InterPro" id="IPR032466">
    <property type="entry name" value="Metal_Hydrolase"/>
</dbReference>
<reference evidence="2" key="1">
    <citation type="submission" date="2016-10" db="EMBL/GenBank/DDBJ databases">
        <authorList>
            <person name="Varghese N."/>
            <person name="Submissions S."/>
        </authorList>
    </citation>
    <scope>NUCLEOTIDE SEQUENCE [LARGE SCALE GENOMIC DNA]</scope>
    <source>
        <strain evidence="2">DSM 10146</strain>
    </source>
</reference>
<dbReference type="InterPro" id="IPR052358">
    <property type="entry name" value="Aro_Compnd_Degr_Hydrolases"/>
</dbReference>
<dbReference type="SUPFAM" id="SSF51556">
    <property type="entry name" value="Metallo-dependent hydrolases"/>
    <property type="match status" value="1"/>
</dbReference>